<dbReference type="SUPFAM" id="SSF50621">
    <property type="entry name" value="Alanine racemase C-terminal domain-like"/>
    <property type="match status" value="1"/>
</dbReference>
<reference evidence="7" key="1">
    <citation type="journal article" date="2022" name="Int. J. Syst. Evol. Microbiol.">
        <title>Anaeromyxobacter oryzae sp. nov., Anaeromyxobacter diazotrophicus sp. nov. and Anaeromyxobacter paludicola sp. nov., isolated from paddy soils.</title>
        <authorList>
            <person name="Itoh H."/>
            <person name="Xu Z."/>
            <person name="Mise K."/>
            <person name="Masuda Y."/>
            <person name="Ushijima N."/>
            <person name="Hayakawa C."/>
            <person name="Shiratori Y."/>
            <person name="Senoo K."/>
        </authorList>
    </citation>
    <scope>NUCLEOTIDE SEQUENCE [LARGE SCALE GENOMIC DNA]</scope>
    <source>
        <strain evidence="7">Red232</strain>
    </source>
</reference>
<dbReference type="Gene3D" id="2.40.37.10">
    <property type="entry name" value="Lyase, Ornithine Decarboxylase, Chain A, domain 1"/>
    <property type="match status" value="1"/>
</dbReference>
<feature type="active site" description="Proton acceptor; specific for L-alanine" evidence="4">
    <location>
        <position position="269"/>
    </location>
</feature>
<dbReference type="Pfam" id="PF01168">
    <property type="entry name" value="Ala_racemase_N"/>
    <property type="match status" value="1"/>
</dbReference>
<dbReference type="InterPro" id="IPR000821">
    <property type="entry name" value="Ala_racemase"/>
</dbReference>
<dbReference type="Proteomes" id="UP001162891">
    <property type="component" value="Chromosome"/>
</dbReference>
<dbReference type="InterPro" id="IPR020622">
    <property type="entry name" value="Ala_racemase_pyridoxalP-BS"/>
</dbReference>
<dbReference type="Pfam" id="PF00842">
    <property type="entry name" value="Ala_racemase_C"/>
    <property type="match status" value="1"/>
</dbReference>
<evidence type="ECO:0000256" key="4">
    <source>
        <dbReference type="HAMAP-Rule" id="MF_01201"/>
    </source>
</evidence>
<comment type="similarity">
    <text evidence="4">Belongs to the alanine racemase family.</text>
</comment>
<feature type="active site" description="Proton acceptor; specific for D-alanine" evidence="4">
    <location>
        <position position="46"/>
    </location>
</feature>
<comment type="cofactor">
    <cofactor evidence="1 4">
        <name>pyridoxal 5'-phosphate</name>
        <dbReference type="ChEBI" id="CHEBI:597326"/>
    </cofactor>
</comment>
<dbReference type="EMBL" id="AP025591">
    <property type="protein sequence ID" value="BDG02093.1"/>
    <property type="molecule type" value="Genomic_DNA"/>
</dbReference>
<keyword evidence="3 4" id="KW-0413">Isomerase</keyword>
<dbReference type="InterPro" id="IPR029066">
    <property type="entry name" value="PLP-binding_barrel"/>
</dbReference>
<feature type="binding site" evidence="4">
    <location>
        <position position="144"/>
    </location>
    <ligand>
        <name>substrate</name>
    </ligand>
</feature>
<dbReference type="InterPro" id="IPR009006">
    <property type="entry name" value="Ala_racemase/Decarboxylase_C"/>
</dbReference>
<dbReference type="SUPFAM" id="SSF51419">
    <property type="entry name" value="PLP-binding barrel"/>
    <property type="match status" value="1"/>
</dbReference>
<proteinExistence type="inferred from homology"/>
<keyword evidence="2 4" id="KW-0663">Pyridoxal phosphate</keyword>
<feature type="binding site" evidence="4">
    <location>
        <position position="317"/>
    </location>
    <ligand>
        <name>substrate</name>
    </ligand>
</feature>
<feature type="domain" description="Alanine racemase C-terminal" evidence="5">
    <location>
        <begin position="248"/>
        <end position="376"/>
    </location>
</feature>
<dbReference type="NCBIfam" id="TIGR00492">
    <property type="entry name" value="alr"/>
    <property type="match status" value="1"/>
</dbReference>
<name>A0ABN6MM15_9BACT</name>
<dbReference type="InterPro" id="IPR001608">
    <property type="entry name" value="Ala_racemase_N"/>
</dbReference>
<dbReference type="HAMAP" id="MF_01201">
    <property type="entry name" value="Ala_racemase"/>
    <property type="match status" value="1"/>
</dbReference>
<evidence type="ECO:0000256" key="2">
    <source>
        <dbReference type="ARBA" id="ARBA00022898"/>
    </source>
</evidence>
<dbReference type="PROSITE" id="PS00395">
    <property type="entry name" value="ALANINE_RACEMASE"/>
    <property type="match status" value="1"/>
</dbReference>
<dbReference type="CDD" id="cd00430">
    <property type="entry name" value="PLPDE_III_AR"/>
    <property type="match status" value="1"/>
</dbReference>
<evidence type="ECO:0000259" key="5">
    <source>
        <dbReference type="SMART" id="SM01005"/>
    </source>
</evidence>
<dbReference type="PANTHER" id="PTHR30511">
    <property type="entry name" value="ALANINE RACEMASE"/>
    <property type="match status" value="1"/>
</dbReference>
<evidence type="ECO:0000256" key="1">
    <source>
        <dbReference type="ARBA" id="ARBA00001933"/>
    </source>
</evidence>
<evidence type="ECO:0000256" key="3">
    <source>
        <dbReference type="ARBA" id="ARBA00023235"/>
    </source>
</evidence>
<comment type="catalytic activity">
    <reaction evidence="4">
        <text>L-alanine = D-alanine</text>
        <dbReference type="Rhea" id="RHEA:20249"/>
        <dbReference type="ChEBI" id="CHEBI:57416"/>
        <dbReference type="ChEBI" id="CHEBI:57972"/>
        <dbReference type="EC" id="5.1.1.1"/>
    </reaction>
</comment>
<keyword evidence="7" id="KW-1185">Reference proteome</keyword>
<feature type="modified residue" description="N6-(pyridoxal phosphate)lysine" evidence="4">
    <location>
        <position position="46"/>
    </location>
</feature>
<dbReference type="PRINTS" id="PR00992">
    <property type="entry name" value="ALARACEMASE"/>
</dbReference>
<organism evidence="6 7">
    <name type="scientific">Anaeromyxobacter oryzae</name>
    <dbReference type="NCBI Taxonomy" id="2918170"/>
    <lineage>
        <taxon>Bacteria</taxon>
        <taxon>Pseudomonadati</taxon>
        <taxon>Myxococcota</taxon>
        <taxon>Myxococcia</taxon>
        <taxon>Myxococcales</taxon>
        <taxon>Cystobacterineae</taxon>
        <taxon>Anaeromyxobacteraceae</taxon>
        <taxon>Anaeromyxobacter</taxon>
    </lineage>
</organism>
<gene>
    <name evidence="6" type="ORF">AMOR_10890</name>
</gene>
<dbReference type="InterPro" id="IPR011079">
    <property type="entry name" value="Ala_racemase_C"/>
</dbReference>
<dbReference type="Gene3D" id="3.20.20.10">
    <property type="entry name" value="Alanine racemase"/>
    <property type="match status" value="1"/>
</dbReference>
<comment type="pathway">
    <text evidence="4">Amino-acid biosynthesis; D-alanine biosynthesis; D-alanine from L-alanine: step 1/1.</text>
</comment>
<evidence type="ECO:0000313" key="6">
    <source>
        <dbReference type="EMBL" id="BDG02093.1"/>
    </source>
</evidence>
<evidence type="ECO:0000313" key="7">
    <source>
        <dbReference type="Proteomes" id="UP001162891"/>
    </source>
</evidence>
<dbReference type="SMART" id="SM01005">
    <property type="entry name" value="Ala_racemase_C"/>
    <property type="match status" value="1"/>
</dbReference>
<protein>
    <recommendedName>
        <fullName evidence="4">Alanine racemase</fullName>
        <ecNumber evidence="4">5.1.1.1</ecNumber>
    </recommendedName>
</protein>
<comment type="function">
    <text evidence="4">Catalyzes the interconversion of L-alanine and D-alanine. May also act on other amino acids.</text>
</comment>
<dbReference type="PANTHER" id="PTHR30511:SF0">
    <property type="entry name" value="ALANINE RACEMASE, CATABOLIC-RELATED"/>
    <property type="match status" value="1"/>
</dbReference>
<accession>A0ABN6MM15</accession>
<dbReference type="EC" id="5.1.1.1" evidence="4"/>
<sequence>MRAMSNLPPEWGGRPVWAEIDLDAIASNVRLLAGRATPARLYAVVKANAYGHGAVAVGRAALEAGAHGLAVVCVDEGEELRRAGIEAPVLVVGHTPPSDAARVASLGLRPTVGSMDLVEALSAAARARPEPVPIHLELETGLNRHGLAPDALVALAERARQLPGIRVEGLFTHFAAAEEGDQRFTRRQLEILRETSRRVPWIPERHCSASASVLVDREMALEAVRTGLSMYGYRPAPWCGTDADLVPALSLRARVARVSELERGATVGYGRMWAAARPTRVALVMCGYADGYRRSFGNRAHVLVRGRRAPVVGRVAMDMCMVDVTAVTGVAVGDVVTLIGRDGEERVDADELATLADTISWEILAGISARVPRLYLRGGAVESVTTLNDRVPAPGR</sequence>